<dbReference type="EMBL" id="LT629695">
    <property type="protein sequence ID" value="SDH46811.1"/>
    <property type="molecule type" value="Genomic_DNA"/>
</dbReference>
<sequence>MPSFVRSRALRAIAAVVSTALVGSGLVVVQAIAAPQASAAAQGGYVFNDAWSLTSPGSAATANTSADSSANATNGATTQIPTAYGNVGVTAAFATASGRTAGASYLTSGSNQGAYGASSSTFTGSPTVGNVPALGLVTQSSAGCGGALGTAAHQNFNGTCSVGTLTLTFSQPVTDPIMDISGLGGFAVERNGSTARGSFNSTSWTLATAGVQFANVSSGATNLSVTPTTLQVANRNASPYCNNTDRPSDWTAADVAMPAQTFAGCGSVTLQGTFTSVTFQVSNISTPWSVYPTSSHGTGTAFFRTSNGGDGINGMNITYGETSVINGSTSALQNADLQRISLRLPSTGTIGDFVWNDLNGNGVQDAGEPGVAGVQLSLLKGDGTPVTTTAGAAVTTTTGVNGAYQFTNLPFGDYRVQIGTLPTGFTLTDQDVTTTNDTLDSDFSPSTRQSGTVRITAAAPTNLTVDAGIASLGSIGDRVWRDDDADGIQDSGEPGIAGATVRLLTTTGTVVATTTTDANGAYRFDTLVYGSYVVEFVSPGASFRPTTQAAGSDRTVDSDASTTTGRSGTVTITITNPARTDVDAGFVPLGSIGDRVWLDTNRNGVQDAGEPGVAGATVTLLSQNGQQTIATTTTDANGAYLFSGLALGSYRIRVTDIPADASFTQQTAGNDVTLDSDVLATGNNAGRSGVIALTADNRDRRDIDAGVLSPLGSIGDRVWLDQDRDGIQDANEVGVAGVTVTLLDANGTAITSMVTGADGAYAFTNLAMGTYSVRFTTLPTLTSLTAQGVGSDRTVDSDANVTTATTAPITLAPGNRDRSDIDAGILAPLGSIGDRVWLDANRDGLQTAGEPGVAGVTVTLLDGDGNQVRTTTTDANGAYLFQGLELGTYSVQFATLPTGATYTTRAVGTDRTIDSDVYPSLGTTGQITLTVAAKDRTDVDAGILAPLGSIGDFVWLDANRNGVQDSGEVGVAGVTVTLLTTAGATLQTTTTDANGAYLFSNLPMGSYVVGFSNLPTGHAFTAMGAGTAATGSDASPTTGRTGTVTLQPTSSATRNRTDVDAGIVAPLGSIGDFVWLDQDRDGVQDAGEAGVAGVTVTLRNASGTAVATTTTDANGAYLFQNLELGTYSVAFSNLPTAATFTAQAQGGDANLDSDANATTGITGPVTLTVEAKDRRDVDAGVLPPLGSIGDRVWLDKDRDGIQDDGEAGLPGITVTLRDANGTAIATTTTGVDGAYSFTGLAMGTYSVAFSGLPTAATFTTQGVGSNRAVDSDADQTTGVTGPITLTPGAKDRTDVDAGVRSPLGSIGDRVWLDTDRDGIQDAGEPGVAGVTVTLRDANGTAIATTTTGADGAYVFSGLELGTYSVVFSGLPTATSLTTQGVGSDRALDSDANPTTGATAAITLTATAKDRSDVDAGVLPPLGSIGDFVWLDQDRDGIQDAGEPGVSGVTVRLVGANGMTVATTTTDANGAYLFSNLELGTYTVAFSTLPTATTLTLQGEGGDANLDSDANPATATTGAVTLTADAKDRRDVDAGVLPPLGSIGDRVWLDQDRDGIQDAGEPGVAGVTVTLRDASGAAIATTTTDANGWYVFSGLAMGDYSVAFSTLPTATSLTTQRAGSNRAIDSDANPATGATGTITLTPARKDRRDVDAGVLPPLGSIGDRVWLDTDRDGVQGQGEAGVAGVTVTLRDGDGATVATTTTDADGTYLFQGLELGTYSVAFSTLPTAATFTLAGQGGDTTLDSDADQATGITGAIVLTADAKDRRDVDAGVLPPLGSIGDRVWLDVDRDGVQGDGEVGVAGVTVTLRDANGQTIGTTTTDAEGAYVFTGLPMGDYSVVFSGLPTSATFAEQGAGDDVTVDSDADPTTGATGTITLTPATKDRTDVDAGVLPPLGSIGDFVWVDENRNGVQDEGEPGQPGITVTLLDGAGQTVATTTTGDDGSYVFPNLPMGDYTVVFSNLPTATTIATPGQGGDATRDSDANPFTGSTGTITLTPEVKDRTDVDAGILPPLGSIGDRVWLDVNRNGVQDEGELGLAGVTVTLLDANGQTVATTTTSETGSYGFVGLAMGDYSVVFSGLPTAATFAEQGAGDDVTVDSDANPTTGATGTITLTPAAKDRTDVDAGVQSPLGSIGDTVWLDANRNGVQDEDETGVAGITVTLRDATGAEVDSTETAADGTYLFDGLEMGDYTVVVSNLPTAATFTAQTQGDDRAVDSDVDVTTGATGTITLTPEAKDRTDVDAGILAPLGSIGDRVWLDTNRNGVQDEGELGQPDVTVTLLEASGAVVGTTTTDDAGAYVFTGLPMGDYSVVFSNLPTATTIATPGQGDDRALDSDANPFTGSTGTITLTPEAKDRTDVDAGILPPLGSIGDRVWLDVNRNGVQDEGEAGVADVTVTLLDANGETVATTTTSETGSYGFIGLELGDYSVVFSTLPASATFAEQGAGDDVTVDSDANPETGATGTITLTADAKDRTDVDAGILPPLGSIGDTVWLDANRNGVQDQGETGVAGVTVTLLDGTGATVATTTTGDDGSYVFPNLPMGDYTVVFSNLPTSATFAEQGAGDDVTVDSDANPETGATGTITLTPEAKDRTDVDAGVLPPLGSIGDRVWLDLDADGVQDDGEPGVAGVTVTLLDANGAALDTTTTDDDGAYAFTGLAMGTYAIEVSGLAADVRITTPAQGDAALDSDVDQATGRTGAIALTPEAKDRTDVDAGIVQLGSIGDTVWRDLDDDGIQDDGEPGVAGVTVTLLDANGQTVATTTTAADGTYLFDGLELGDYTVVVTSPAADLGFTTPGAGDDRAVDSDVAPATGAVAVTIDHEQPHRTDVDAGLVQLGSIGDRVWRDLDGDGIQDDGEPGVDGATVTLLDAAGDVVATTVTAGGGLYAFTGLAMGDYTVVFTGLPADTIPSPQGAGEDGDVDSDADETGTTGTVTLTNERPDVTDVDAGVTPVGSIGDRVWRDLDGDGIQDDGEPGVAGVTVTLLDASGAVLDSTTTDDDGAYLFEGLLLGDYSVTFTDVPAGLALTQQGAGDDRTVDSDADAATGATATVTIADGAQDRRDVDAGLVALGSIGDTVWYDADRDGIQDEGELGAAGITVVLYDAAGTEIARTETDAQGTYLFAGLAMGEYSVGFEDLGTNVSLTVAGAGDDRSVDSDANPATGRTGAVVLTNELPDVDDVDAGLVGPLGSIGSIVWYDPDFDGQREGDEDLVEGVTVILLDANGVEVARTVTDADGRYLFTGLPMGDYTVQFTDLPEGWWYTSHLVGDPETDSNADRRTGDAPVTLTQEVPDQLAIDAGLAILDTPATEPPTPSPSASEQPPTPSETPTTTPTAPAPTTTPTTPAGTPASGLPRTGAELGFAALLALLAGLLVAAGLVLGRRSRRQG</sequence>
<feature type="region of interest" description="Disordered" evidence="6">
    <location>
        <begin position="1031"/>
        <end position="1053"/>
    </location>
</feature>
<dbReference type="InterPro" id="IPR033764">
    <property type="entry name" value="Sdr_B"/>
</dbReference>
<keyword evidence="5" id="KW-0572">Peptidoglycan-anchor</keyword>
<keyword evidence="4 8" id="KW-0732">Signal</keyword>
<dbReference type="Pfam" id="PF17210">
    <property type="entry name" value="SdrD_B"/>
    <property type="match status" value="25"/>
</dbReference>
<comment type="subcellular location">
    <subcellularLocation>
        <location evidence="1">Secreted</location>
    </subcellularLocation>
</comment>
<keyword evidence="7" id="KW-1133">Transmembrane helix</keyword>
<feature type="region of interest" description="Disordered" evidence="6">
    <location>
        <begin position="2905"/>
        <end position="2933"/>
    </location>
</feature>
<dbReference type="GO" id="GO:0005975">
    <property type="term" value="P:carbohydrate metabolic process"/>
    <property type="evidence" value="ECO:0007669"/>
    <property type="project" value="UniProtKB-ARBA"/>
</dbReference>
<evidence type="ECO:0000313" key="10">
    <source>
        <dbReference type="EMBL" id="SDH46811.1"/>
    </source>
</evidence>
<dbReference type="Proteomes" id="UP000198822">
    <property type="component" value="Chromosome I"/>
</dbReference>
<feature type="compositionally biased region" description="Low complexity" evidence="6">
    <location>
        <begin position="2924"/>
        <end position="2933"/>
    </location>
</feature>
<evidence type="ECO:0000313" key="11">
    <source>
        <dbReference type="Proteomes" id="UP000198822"/>
    </source>
</evidence>
<feature type="domain" description="Gram-positive cocci surface proteins LPxTG" evidence="9">
    <location>
        <begin position="3348"/>
        <end position="3383"/>
    </location>
</feature>
<keyword evidence="2" id="KW-0134">Cell wall</keyword>
<keyword evidence="7" id="KW-0472">Membrane</keyword>
<dbReference type="InterPro" id="IPR019931">
    <property type="entry name" value="LPXTG_anchor"/>
</dbReference>
<feature type="region of interest" description="Disordered" evidence="6">
    <location>
        <begin position="3300"/>
        <end position="3348"/>
    </location>
</feature>
<proteinExistence type="predicted"/>
<dbReference type="PROSITE" id="PS50847">
    <property type="entry name" value="GRAM_POS_ANCHORING"/>
    <property type="match status" value="1"/>
</dbReference>
<dbReference type="InterPro" id="IPR051417">
    <property type="entry name" value="SDr/BOS_complex"/>
</dbReference>
<keyword evidence="7" id="KW-0812">Transmembrane</keyword>
<feature type="chain" id="PRO_5009243158" evidence="8">
    <location>
        <begin position="34"/>
        <end position="3383"/>
    </location>
</feature>
<dbReference type="OrthoDB" id="3169091at2"/>
<feature type="region of interest" description="Disordered" evidence="6">
    <location>
        <begin position="3262"/>
        <end position="3282"/>
    </location>
</feature>
<organism evidence="10 11">
    <name type="scientific">Agrococcus jejuensis</name>
    <dbReference type="NCBI Taxonomy" id="399736"/>
    <lineage>
        <taxon>Bacteria</taxon>
        <taxon>Bacillati</taxon>
        <taxon>Actinomycetota</taxon>
        <taxon>Actinomycetes</taxon>
        <taxon>Micrococcales</taxon>
        <taxon>Microbacteriaceae</taxon>
        <taxon>Agrococcus</taxon>
    </lineage>
</organism>
<keyword evidence="3" id="KW-0964">Secreted</keyword>
<evidence type="ECO:0000256" key="6">
    <source>
        <dbReference type="SAM" id="MobiDB-lite"/>
    </source>
</evidence>
<evidence type="ECO:0000256" key="3">
    <source>
        <dbReference type="ARBA" id="ARBA00022525"/>
    </source>
</evidence>
<name>A0A1G8CMP2_9MICO</name>
<evidence type="ECO:0000256" key="7">
    <source>
        <dbReference type="SAM" id="Phobius"/>
    </source>
</evidence>
<feature type="region of interest" description="Disordered" evidence="6">
    <location>
        <begin position="1268"/>
        <end position="1299"/>
    </location>
</feature>
<gene>
    <name evidence="10" type="ORF">SAMN04489720_1348</name>
</gene>
<feature type="compositionally biased region" description="Low complexity" evidence="6">
    <location>
        <begin position="3311"/>
        <end position="3348"/>
    </location>
</feature>
<dbReference type="GO" id="GO:0005576">
    <property type="term" value="C:extracellular region"/>
    <property type="evidence" value="ECO:0007669"/>
    <property type="project" value="UniProtKB-SubCell"/>
</dbReference>
<feature type="compositionally biased region" description="Acidic residues" evidence="6">
    <location>
        <begin position="2913"/>
        <end position="2923"/>
    </location>
</feature>
<feature type="region of interest" description="Disordered" evidence="6">
    <location>
        <begin position="1967"/>
        <end position="1989"/>
    </location>
</feature>
<accession>A0A1G8CMP2</accession>
<evidence type="ECO:0000256" key="1">
    <source>
        <dbReference type="ARBA" id="ARBA00004613"/>
    </source>
</evidence>
<dbReference type="PANTHER" id="PTHR23303:SF15">
    <property type="entry name" value="COLOSSIN-A"/>
    <property type="match status" value="1"/>
</dbReference>
<dbReference type="PANTHER" id="PTHR23303">
    <property type="entry name" value="CARBOXYPEPTIDASE REGULATORY REGION-CONTAINING"/>
    <property type="match status" value="1"/>
</dbReference>
<protein>
    <submittedName>
        <fullName evidence="10">Cna protein B-type domain-containing protein</fullName>
    </submittedName>
</protein>
<evidence type="ECO:0000259" key="9">
    <source>
        <dbReference type="PROSITE" id="PS50847"/>
    </source>
</evidence>
<evidence type="ECO:0000256" key="2">
    <source>
        <dbReference type="ARBA" id="ARBA00022512"/>
    </source>
</evidence>
<feature type="region of interest" description="Disordered" evidence="6">
    <location>
        <begin position="543"/>
        <end position="568"/>
    </location>
</feature>
<keyword evidence="11" id="KW-1185">Reference proteome</keyword>
<reference evidence="11" key="1">
    <citation type="submission" date="2016-10" db="EMBL/GenBank/DDBJ databases">
        <authorList>
            <person name="Varghese N."/>
            <person name="Submissions S."/>
        </authorList>
    </citation>
    <scope>NUCLEOTIDE SEQUENCE [LARGE SCALE GENOMIC DNA]</scope>
    <source>
        <strain evidence="11">DSM 22002</strain>
    </source>
</reference>
<feature type="compositionally biased region" description="Polar residues" evidence="6">
    <location>
        <begin position="1040"/>
        <end position="1053"/>
    </location>
</feature>
<dbReference type="STRING" id="399736.SAMN04489720_1348"/>
<dbReference type="SUPFAM" id="SSF117074">
    <property type="entry name" value="Hypothetical protein PA1324"/>
    <property type="match status" value="25"/>
</dbReference>
<evidence type="ECO:0000256" key="5">
    <source>
        <dbReference type="ARBA" id="ARBA00023088"/>
    </source>
</evidence>
<dbReference type="InterPro" id="IPR013783">
    <property type="entry name" value="Ig-like_fold"/>
</dbReference>
<dbReference type="Gene3D" id="2.60.40.10">
    <property type="entry name" value="Immunoglobulins"/>
    <property type="match status" value="25"/>
</dbReference>
<feature type="transmembrane region" description="Helical" evidence="7">
    <location>
        <begin position="3355"/>
        <end position="3375"/>
    </location>
</feature>
<feature type="signal peptide" evidence="8">
    <location>
        <begin position="1"/>
        <end position="33"/>
    </location>
</feature>
<evidence type="ECO:0000256" key="4">
    <source>
        <dbReference type="ARBA" id="ARBA00022729"/>
    </source>
</evidence>
<evidence type="ECO:0000256" key="8">
    <source>
        <dbReference type="SAM" id="SignalP"/>
    </source>
</evidence>